<reference evidence="3" key="1">
    <citation type="submission" date="2018-05" db="EMBL/GenBank/DDBJ databases">
        <authorList>
            <person name="Nie L."/>
        </authorList>
    </citation>
    <scope>NUCLEOTIDE SEQUENCE [LARGE SCALE GENOMIC DNA]</scope>
    <source>
        <strain evidence="3">NL</strain>
    </source>
</reference>
<dbReference type="InterPro" id="IPR043746">
    <property type="entry name" value="DUF5691"/>
</dbReference>
<comment type="caution">
    <text evidence="2">The sequence shown here is derived from an EMBL/GenBank/DDBJ whole genome shotgun (WGS) entry which is preliminary data.</text>
</comment>
<evidence type="ECO:0000313" key="2">
    <source>
        <dbReference type="EMBL" id="RAK70161.1"/>
    </source>
</evidence>
<feature type="region of interest" description="Disordered" evidence="1">
    <location>
        <begin position="62"/>
        <end position="86"/>
    </location>
</feature>
<evidence type="ECO:0000256" key="1">
    <source>
        <dbReference type="SAM" id="MobiDB-lite"/>
    </source>
</evidence>
<gene>
    <name evidence="2" type="ORF">DLM85_04745</name>
</gene>
<organism evidence="2 3">
    <name type="scientific">Hymenobacter edaphi</name>
    <dbReference type="NCBI Taxonomy" id="2211146"/>
    <lineage>
        <taxon>Bacteria</taxon>
        <taxon>Pseudomonadati</taxon>
        <taxon>Bacteroidota</taxon>
        <taxon>Cytophagia</taxon>
        <taxon>Cytophagales</taxon>
        <taxon>Hymenobacteraceae</taxon>
        <taxon>Hymenobacter</taxon>
    </lineage>
</organism>
<proteinExistence type="predicted"/>
<keyword evidence="3" id="KW-1185">Reference proteome</keyword>
<dbReference type="RefSeq" id="WP_111476895.1">
    <property type="nucleotide sequence ID" value="NZ_QHKM01000001.1"/>
</dbReference>
<name>A0A328BUG1_9BACT</name>
<dbReference type="EMBL" id="QHKM01000001">
    <property type="protein sequence ID" value="RAK70161.1"/>
    <property type="molecule type" value="Genomic_DNA"/>
</dbReference>
<evidence type="ECO:0000313" key="3">
    <source>
        <dbReference type="Proteomes" id="UP000248553"/>
    </source>
</evidence>
<dbReference type="AlphaFoldDB" id="A0A328BUG1"/>
<dbReference type="Pfam" id="PF18944">
    <property type="entry name" value="DUF5691"/>
    <property type="match status" value="1"/>
</dbReference>
<accession>A0A328BUG1</accession>
<protein>
    <submittedName>
        <fullName evidence="2">Uncharacterized protein</fullName>
    </submittedName>
</protein>
<sequence>MNPSADWQQLLQLALLGTRHGGGAPVPTLPELPAPPDASREAQVLRSAGALGLLQRAGYQAAAAAEAPPAPAGPETQPTLGPQGQDMLRQLLGGHHAEVLPDYLRELARHGRRVPHRLLVSLLDYAHGRPELRAATSAVLGVRGAWLLGLNAAWAAQYAATTDDDATWDTGTPAQRRDYLLGLLPRDPARARALLAAALPQEPARQQAVLLGTLAARPDGLLAADAALLEPYLASKSRDVRQQAASLLVRVPSNALVARLWPHAAPRLTLKKPLLGAARLEVGLPEAWVPAWQADGIEPKDGRFSGEKAAWLGQLLALLPPARWAAHFGQLPTRLLTLAADGEWAALLLTAWRHALQLHRAADWARAYLVLQLERDDVPPLPADALAELLSPAELAETLLAQLPRQPRLSQPEARWEPLLLNLPGPWPAALTEQALRIIDNTLTVPAAGPRYTFHYRLTQLLRHMQLVVPPGQYARCAEVLNPLREAETALNNPINQLLDTLYFRQQLAATLTEPPGPDS</sequence>
<dbReference type="OrthoDB" id="262508at2"/>
<dbReference type="Proteomes" id="UP000248553">
    <property type="component" value="Unassembled WGS sequence"/>
</dbReference>